<proteinExistence type="predicted"/>
<name>A0A9N9C161_9GLOM</name>
<protein>
    <submittedName>
        <fullName evidence="1">23876_t:CDS:1</fullName>
    </submittedName>
</protein>
<keyword evidence="2" id="KW-1185">Reference proteome</keyword>
<accession>A0A9N9C161</accession>
<evidence type="ECO:0000313" key="1">
    <source>
        <dbReference type="EMBL" id="CAG8583211.1"/>
    </source>
</evidence>
<dbReference type="Proteomes" id="UP000789405">
    <property type="component" value="Unassembled WGS sequence"/>
</dbReference>
<evidence type="ECO:0000313" key="2">
    <source>
        <dbReference type="Proteomes" id="UP000789405"/>
    </source>
</evidence>
<organism evidence="1 2">
    <name type="scientific">Dentiscutata erythropus</name>
    <dbReference type="NCBI Taxonomy" id="1348616"/>
    <lineage>
        <taxon>Eukaryota</taxon>
        <taxon>Fungi</taxon>
        <taxon>Fungi incertae sedis</taxon>
        <taxon>Mucoromycota</taxon>
        <taxon>Glomeromycotina</taxon>
        <taxon>Glomeromycetes</taxon>
        <taxon>Diversisporales</taxon>
        <taxon>Gigasporaceae</taxon>
        <taxon>Dentiscutata</taxon>
    </lineage>
</organism>
<comment type="caution">
    <text evidence="1">The sequence shown here is derived from an EMBL/GenBank/DDBJ whole genome shotgun (WGS) entry which is preliminary data.</text>
</comment>
<reference evidence="1" key="1">
    <citation type="submission" date="2021-06" db="EMBL/GenBank/DDBJ databases">
        <authorList>
            <person name="Kallberg Y."/>
            <person name="Tangrot J."/>
            <person name="Rosling A."/>
        </authorList>
    </citation>
    <scope>NUCLEOTIDE SEQUENCE</scope>
    <source>
        <strain evidence="1">MA453B</strain>
    </source>
</reference>
<dbReference type="AlphaFoldDB" id="A0A9N9C161"/>
<sequence length="231" mass="26909">MSQRNIDQDYVNEEGLIYSLQNLSSDEHETSQNESYSNQPSVLWKEVKDNVQYYSKKYKEVYMSHNDWYTVKLFGNIQPESQNISILQSRILVKLKTLPQFDASKSSIKFSVLIWSSDKFIKLSEIKPSDMFVSGFAEIRPYGLLREGHHVIETYCVDLNSNKPYQIISHDDFLMGHKRIADNSNPSDRHFDGRNYFVTLFLDDFYDDKYTETGLVSAQVFHEGSFVYGSV</sequence>
<dbReference type="OrthoDB" id="2324728at2759"/>
<gene>
    <name evidence="1" type="ORF">DERYTH_LOCUS6796</name>
</gene>
<dbReference type="EMBL" id="CAJVPY010003155">
    <property type="protein sequence ID" value="CAG8583211.1"/>
    <property type="molecule type" value="Genomic_DNA"/>
</dbReference>